<feature type="domain" description="USP" evidence="3">
    <location>
        <begin position="218"/>
        <end position="895"/>
    </location>
</feature>
<evidence type="ECO:0000313" key="4">
    <source>
        <dbReference type="EMBL" id="KAG8048025.1"/>
    </source>
</evidence>
<dbReference type="EMBL" id="JAAALK010000290">
    <property type="protein sequence ID" value="KAG8048025.1"/>
    <property type="molecule type" value="Genomic_DNA"/>
</dbReference>
<dbReference type="GO" id="GO:0016579">
    <property type="term" value="P:protein deubiquitination"/>
    <property type="evidence" value="ECO:0007669"/>
    <property type="project" value="InterPro"/>
</dbReference>
<feature type="region of interest" description="Disordered" evidence="2">
    <location>
        <begin position="1"/>
        <end position="22"/>
    </location>
</feature>
<evidence type="ECO:0000313" key="5">
    <source>
        <dbReference type="Proteomes" id="UP000729402"/>
    </source>
</evidence>
<protein>
    <recommendedName>
        <fullName evidence="3">USP domain-containing protein</fullName>
    </recommendedName>
</protein>
<organism evidence="4 5">
    <name type="scientific">Zizania palustris</name>
    <name type="common">Northern wild rice</name>
    <dbReference type="NCBI Taxonomy" id="103762"/>
    <lineage>
        <taxon>Eukaryota</taxon>
        <taxon>Viridiplantae</taxon>
        <taxon>Streptophyta</taxon>
        <taxon>Embryophyta</taxon>
        <taxon>Tracheophyta</taxon>
        <taxon>Spermatophyta</taxon>
        <taxon>Magnoliopsida</taxon>
        <taxon>Liliopsida</taxon>
        <taxon>Poales</taxon>
        <taxon>Poaceae</taxon>
        <taxon>BOP clade</taxon>
        <taxon>Oryzoideae</taxon>
        <taxon>Oryzeae</taxon>
        <taxon>Zizaniinae</taxon>
        <taxon>Zizania</taxon>
    </lineage>
</organism>
<sequence>MQHTRRETSAVAPFSNRSDAPAPRPHRFRAILAFSGVMEECKRARAGDIAVFPRKAPRLVLPAAAGEADSGRADASSLEVSNPWEDEKAVGLASGAGIERCEHFMWDQDDIDKTVAMVRLGEHAPICSHYLCDIIEERNIMVCLECDSYFCFDHTLMHASDTQHWVAFCYGKLHSAFCFVCQESFNISGDNDEEGMVIDDDEGGHTSGLSNGHAHNIKGILNLGNTCHLNSLVQCLLVLGKLRARMLGPDAPLGFIGKELNKLFEDAYGVSSTRGLLDPTRLLACVRRLNSMFIGASMQDSHEVFCCLRDGLDKEEKQMQPLNMQDGAPSTVAPSVIDYIFGGQLSVTTSCNCCSFKSVSHDVFYDLSVPIPPKATPTKSVASPPCTKAHRSLQNIRTKIFPSIDKSKTENIHTVAEDIDSQSPASELEDVAMVKIPDPLKADCTKVEQISHSKDAAHGPLQTQKDEVQGQIITQLPIKAVDSFPENVLSDVKFEGICSKTADSHIPEDIRPPLPLPSIRKENPLIVSGSDVETNDSAALDDAFSEPEVSSKAKLNTFSAKVTTEDRGKVRSSCIVYDEAEDTNSIALIDECLELHFKSVIIEWTCENCAKVAQKPDTILGKCSKSMTPSINQGTTVGDQIRQIEKITCQIEQSSNLGRLEVECTSSSRQPHVHDSEHQVMPMVDSITKGITPGMICAEKDLACNNISNKKPVCHEGVQEAVPSCVQAKKQANLLSGQDQNASTLNEGRGKQVKLRHSAHQVEENQNEQRGRNNSAIQTSFICQLPPVLAIHLKRSLGSLKVRGHVSFKEILDVGLFMDPSSEDKGNFSYRLVGVVEHRGNGNGAGHYVAYVRASHRQQTSDSSSWFLANDAHIEEISLEEVLKCEAYLLFYERMEG</sequence>
<evidence type="ECO:0000256" key="2">
    <source>
        <dbReference type="SAM" id="MobiDB-lite"/>
    </source>
</evidence>
<dbReference type="GO" id="GO:0005829">
    <property type="term" value="C:cytosol"/>
    <property type="evidence" value="ECO:0007669"/>
    <property type="project" value="TreeGrafter"/>
</dbReference>
<dbReference type="InterPro" id="IPR001394">
    <property type="entry name" value="Peptidase_C19_UCH"/>
</dbReference>
<dbReference type="Proteomes" id="UP000729402">
    <property type="component" value="Unassembled WGS sequence"/>
</dbReference>
<reference evidence="4" key="2">
    <citation type="submission" date="2021-02" db="EMBL/GenBank/DDBJ databases">
        <authorList>
            <person name="Kimball J.A."/>
            <person name="Haas M.W."/>
            <person name="Macchietto M."/>
            <person name="Kono T."/>
            <person name="Duquette J."/>
            <person name="Shao M."/>
        </authorList>
    </citation>
    <scope>NUCLEOTIDE SEQUENCE</scope>
    <source>
        <tissue evidence="4">Fresh leaf tissue</tissue>
    </source>
</reference>
<accession>A0A8J5RPS9</accession>
<dbReference type="OrthoDB" id="2020758at2759"/>
<evidence type="ECO:0000256" key="1">
    <source>
        <dbReference type="ARBA" id="ARBA00009085"/>
    </source>
</evidence>
<evidence type="ECO:0000259" key="3">
    <source>
        <dbReference type="PROSITE" id="PS50235"/>
    </source>
</evidence>
<dbReference type="Pfam" id="PF00443">
    <property type="entry name" value="UCH"/>
    <property type="match status" value="1"/>
</dbReference>
<dbReference type="PROSITE" id="PS50235">
    <property type="entry name" value="USP_3"/>
    <property type="match status" value="1"/>
</dbReference>
<keyword evidence="5" id="KW-1185">Reference proteome</keyword>
<dbReference type="InterPro" id="IPR050164">
    <property type="entry name" value="Peptidase_C19"/>
</dbReference>
<dbReference type="PANTHER" id="PTHR24006">
    <property type="entry name" value="UBIQUITIN CARBOXYL-TERMINAL HYDROLASE"/>
    <property type="match status" value="1"/>
</dbReference>
<reference evidence="4" key="1">
    <citation type="journal article" date="2021" name="bioRxiv">
        <title>Whole Genome Assembly and Annotation of Northern Wild Rice, Zizania palustris L., Supports a Whole Genome Duplication in the Zizania Genus.</title>
        <authorList>
            <person name="Haas M."/>
            <person name="Kono T."/>
            <person name="Macchietto M."/>
            <person name="Millas R."/>
            <person name="McGilp L."/>
            <person name="Shao M."/>
            <person name="Duquette J."/>
            <person name="Hirsch C.N."/>
            <person name="Kimball J."/>
        </authorList>
    </citation>
    <scope>NUCLEOTIDE SEQUENCE</scope>
    <source>
        <tissue evidence="4">Fresh leaf tissue</tissue>
    </source>
</reference>
<dbReference type="InterPro" id="IPR028889">
    <property type="entry name" value="USP"/>
</dbReference>
<dbReference type="PANTHER" id="PTHR24006:SF807">
    <property type="entry name" value="OS08G0527100 PROTEIN"/>
    <property type="match status" value="1"/>
</dbReference>
<name>A0A8J5RPS9_ZIZPA</name>
<comment type="caution">
    <text evidence="4">The sequence shown here is derived from an EMBL/GenBank/DDBJ whole genome shotgun (WGS) entry which is preliminary data.</text>
</comment>
<dbReference type="GO" id="GO:0004843">
    <property type="term" value="F:cysteine-type deubiquitinase activity"/>
    <property type="evidence" value="ECO:0007669"/>
    <property type="project" value="InterPro"/>
</dbReference>
<proteinExistence type="inferred from homology"/>
<dbReference type="GO" id="GO:0005634">
    <property type="term" value="C:nucleus"/>
    <property type="evidence" value="ECO:0007669"/>
    <property type="project" value="TreeGrafter"/>
</dbReference>
<dbReference type="AlphaFoldDB" id="A0A8J5RPS9"/>
<dbReference type="InterPro" id="IPR018200">
    <property type="entry name" value="USP_CS"/>
</dbReference>
<gene>
    <name evidence="4" type="ORF">GUJ93_ZPchr0008g11963</name>
</gene>
<comment type="similarity">
    <text evidence="1">Belongs to the peptidase C19 family.</text>
</comment>
<dbReference type="PROSITE" id="PS00973">
    <property type="entry name" value="USP_2"/>
    <property type="match status" value="1"/>
</dbReference>